<evidence type="ECO:0000256" key="8">
    <source>
        <dbReference type="PROSITE-ProRule" id="PRU01360"/>
    </source>
</evidence>
<dbReference type="SUPFAM" id="SSF56935">
    <property type="entry name" value="Porins"/>
    <property type="match status" value="1"/>
</dbReference>
<keyword evidence="4 8" id="KW-0812">Transmembrane</keyword>
<dbReference type="InterPro" id="IPR008969">
    <property type="entry name" value="CarboxyPept-like_regulatory"/>
</dbReference>
<dbReference type="Proteomes" id="UP000679220">
    <property type="component" value="Unassembled WGS sequence"/>
</dbReference>
<dbReference type="Gene3D" id="2.60.40.1120">
    <property type="entry name" value="Carboxypeptidase-like, regulatory domain"/>
    <property type="match status" value="1"/>
</dbReference>
<evidence type="ECO:0000259" key="11">
    <source>
        <dbReference type="Pfam" id="PF00593"/>
    </source>
</evidence>
<proteinExistence type="inferred from homology"/>
<dbReference type="InterPro" id="IPR000531">
    <property type="entry name" value="Beta-barrel_TonB"/>
</dbReference>
<dbReference type="EMBL" id="JAGTAR010000010">
    <property type="protein sequence ID" value="MBR8535623.1"/>
    <property type="molecule type" value="Genomic_DNA"/>
</dbReference>
<feature type="signal peptide" evidence="10">
    <location>
        <begin position="1"/>
        <end position="21"/>
    </location>
</feature>
<comment type="similarity">
    <text evidence="8 9">Belongs to the TonB-dependent receptor family.</text>
</comment>
<gene>
    <name evidence="13" type="ORF">KDU71_08640</name>
</gene>
<reference evidence="13" key="1">
    <citation type="journal article" date="2018" name="Int. J. Syst. Evol. Microbiol.">
        <title>Carboxylicivirga sediminis sp. nov., isolated from coastal sediment.</title>
        <authorList>
            <person name="Wang F.Q."/>
            <person name="Ren L.H."/>
            <person name="Zou R.J."/>
            <person name="Sun Y.Z."/>
            <person name="Liu X.J."/>
            <person name="Jiang F."/>
            <person name="Liu L.J."/>
        </authorList>
    </citation>
    <scope>NUCLEOTIDE SEQUENCE</scope>
    <source>
        <strain evidence="13">JR1</strain>
    </source>
</reference>
<organism evidence="13 14">
    <name type="scientific">Carboxylicivirga sediminis</name>
    <dbReference type="NCBI Taxonomy" id="2006564"/>
    <lineage>
        <taxon>Bacteria</taxon>
        <taxon>Pseudomonadati</taxon>
        <taxon>Bacteroidota</taxon>
        <taxon>Bacteroidia</taxon>
        <taxon>Marinilabiliales</taxon>
        <taxon>Marinilabiliaceae</taxon>
        <taxon>Carboxylicivirga</taxon>
    </lineage>
</organism>
<name>A0A941F2M1_9BACT</name>
<dbReference type="RefSeq" id="WP_212189688.1">
    <property type="nucleotide sequence ID" value="NZ_JAGTAR010000010.1"/>
</dbReference>
<dbReference type="Pfam" id="PF00593">
    <property type="entry name" value="TonB_dep_Rec_b-barrel"/>
    <property type="match status" value="1"/>
</dbReference>
<dbReference type="InterPro" id="IPR039426">
    <property type="entry name" value="TonB-dep_rcpt-like"/>
</dbReference>
<dbReference type="NCBIfam" id="TIGR04056">
    <property type="entry name" value="OMP_RagA_SusC"/>
    <property type="match status" value="1"/>
</dbReference>
<evidence type="ECO:0000256" key="9">
    <source>
        <dbReference type="RuleBase" id="RU003357"/>
    </source>
</evidence>
<evidence type="ECO:0000256" key="7">
    <source>
        <dbReference type="ARBA" id="ARBA00023237"/>
    </source>
</evidence>
<protein>
    <submittedName>
        <fullName evidence="13">TonB-dependent receptor</fullName>
    </submittedName>
</protein>
<dbReference type="GO" id="GO:0009279">
    <property type="term" value="C:cell outer membrane"/>
    <property type="evidence" value="ECO:0007669"/>
    <property type="project" value="UniProtKB-SubCell"/>
</dbReference>
<dbReference type="Pfam" id="PF07715">
    <property type="entry name" value="Plug"/>
    <property type="match status" value="1"/>
</dbReference>
<keyword evidence="2 8" id="KW-0813">Transport</keyword>
<dbReference type="NCBIfam" id="TIGR04057">
    <property type="entry name" value="SusC_RagA_signa"/>
    <property type="match status" value="1"/>
</dbReference>
<evidence type="ECO:0000259" key="12">
    <source>
        <dbReference type="Pfam" id="PF07715"/>
    </source>
</evidence>
<evidence type="ECO:0000256" key="2">
    <source>
        <dbReference type="ARBA" id="ARBA00022448"/>
    </source>
</evidence>
<dbReference type="Gene3D" id="2.40.170.20">
    <property type="entry name" value="TonB-dependent receptor, beta-barrel domain"/>
    <property type="match status" value="1"/>
</dbReference>
<keyword evidence="13" id="KW-0675">Receptor</keyword>
<keyword evidence="3 8" id="KW-1134">Transmembrane beta strand</keyword>
<keyword evidence="6 8" id="KW-0472">Membrane</keyword>
<keyword evidence="14" id="KW-1185">Reference proteome</keyword>
<accession>A0A941F2M1</accession>
<evidence type="ECO:0000256" key="3">
    <source>
        <dbReference type="ARBA" id="ARBA00022452"/>
    </source>
</evidence>
<dbReference type="InterPro" id="IPR036942">
    <property type="entry name" value="Beta-barrel_TonB_sf"/>
</dbReference>
<evidence type="ECO:0000256" key="5">
    <source>
        <dbReference type="ARBA" id="ARBA00023077"/>
    </source>
</evidence>
<dbReference type="InterPro" id="IPR023997">
    <property type="entry name" value="TonB-dep_OMP_SusC/RagA_CS"/>
</dbReference>
<comment type="caution">
    <text evidence="13">The sequence shown here is derived from an EMBL/GenBank/DDBJ whole genome shotgun (WGS) entry which is preliminary data.</text>
</comment>
<reference evidence="13" key="2">
    <citation type="submission" date="2021-04" db="EMBL/GenBank/DDBJ databases">
        <authorList>
            <person name="Zhang T."/>
            <person name="Zhang Y."/>
            <person name="Lu D."/>
            <person name="Zuo D."/>
            <person name="Du Z."/>
        </authorList>
    </citation>
    <scope>NUCLEOTIDE SEQUENCE</scope>
    <source>
        <strain evidence="13">JR1</strain>
    </source>
</reference>
<comment type="subcellular location">
    <subcellularLocation>
        <location evidence="1 8">Cell outer membrane</location>
        <topology evidence="1 8">Multi-pass membrane protein</topology>
    </subcellularLocation>
</comment>
<evidence type="ECO:0000313" key="14">
    <source>
        <dbReference type="Proteomes" id="UP000679220"/>
    </source>
</evidence>
<dbReference type="InterPro" id="IPR023996">
    <property type="entry name" value="TonB-dep_OMP_SusC/RagA"/>
</dbReference>
<evidence type="ECO:0000256" key="1">
    <source>
        <dbReference type="ARBA" id="ARBA00004571"/>
    </source>
</evidence>
<sequence>MKRFFVFMALLCCVSIGLLQAQSRTITGTVTNKDDGFTMPGVSVLVKGTTIGTVTNIDGQYNLSVPADAGTLVFSFIGMSSQEQVIEGRNVIDVVLESDSKDLDEVVVTAYGSKGKVGLKGAISVVSAKELEQMPVATFDQMLQGKTTGLQISSGSGQPGSSNTKVRIRGTGSIMASNEPLYVVDGVPIEPGVFGSLNANDFETVSVLKDAASTAIYGSRASNGVILITTKSGAEGTSTVNVRHQSGISIKGVEKFDMMNSSEKLWFEQIAKKGPGWELSPMNPNYELLSPEAQAAQVAELNRLRQINTDWQDQFYRNGKTMSNEVNFSGGNKKTKYYVSYQNYYQEGLSPRSDLNRNTGRLNLDHQLFENIRVGINTTIGQSKINHIESEGGVALSNPYAAVYLANPWEEPYNADGELAAGHYRYVNPHLTEDENNSLYNPYSKTGTNALDMMANSTNKEEETKFIGAFTLEWDVLPYLTAKSQYGIDYRHSLYERWVSPDSFYSNSLGEGAPGRDGSISETFSRRTATSFTNTLDFKKVFNDIHTVSAVVGTEYLNREYFNFGYTGYGLDPKLPETPATITPGTDTNGYIPTVSGYKSERALFSLFSLVNYTYDGKYTFSGSLRRDGSSAFGTNNQYAVLYSAGFTWDVAREGFMSQVDWVNNLKFRISYGTTGNQEGIGNFESKTLWSNTEYAGNPGYYLAQAGDPNIKWEVAHKFNVGIDYNLFNNRLNGSIDLYNDRTSDLFIQQTFSAWDGVPGNIQTTNAGEMRNRGAELLINYDIIRNRDLTWTVGTNLSYNANEITDLGQVKEFEQGTSIVRVGLPINSHYIVQWAGVNPATGDAMYYTKDGQVTTDYSADNNVADFGSSEPPFFGGFNTSVSYKGFELSAHFTFAQGFYRFNNQSFFQENPNFAQFNMSSNMLDIWQKPGDMTEIQGVHSQREFSSKDIEDASYLRFRNLMIAYNVPKTVLSKVGFIKSMRLYGQGQNLFTWTKWTGFDPEDSNNIAQYEYPTPRIFTLGLDLTF</sequence>
<evidence type="ECO:0000256" key="4">
    <source>
        <dbReference type="ARBA" id="ARBA00022692"/>
    </source>
</evidence>
<evidence type="ECO:0000256" key="6">
    <source>
        <dbReference type="ARBA" id="ARBA00023136"/>
    </source>
</evidence>
<keyword evidence="5 9" id="KW-0798">TonB box</keyword>
<dbReference type="SUPFAM" id="SSF49464">
    <property type="entry name" value="Carboxypeptidase regulatory domain-like"/>
    <property type="match status" value="1"/>
</dbReference>
<keyword evidence="10" id="KW-0732">Signal</keyword>
<evidence type="ECO:0000313" key="13">
    <source>
        <dbReference type="EMBL" id="MBR8535623.1"/>
    </source>
</evidence>
<dbReference type="InterPro" id="IPR012910">
    <property type="entry name" value="Plug_dom"/>
</dbReference>
<dbReference type="PROSITE" id="PS52016">
    <property type="entry name" value="TONB_DEPENDENT_REC_3"/>
    <property type="match status" value="1"/>
</dbReference>
<evidence type="ECO:0000256" key="10">
    <source>
        <dbReference type="SAM" id="SignalP"/>
    </source>
</evidence>
<dbReference type="AlphaFoldDB" id="A0A941F2M1"/>
<feature type="domain" description="TonB-dependent receptor-like beta-barrel" evidence="11">
    <location>
        <begin position="432"/>
        <end position="989"/>
    </location>
</feature>
<keyword evidence="7 8" id="KW-0998">Cell outer membrane</keyword>
<feature type="chain" id="PRO_5037965628" evidence="10">
    <location>
        <begin position="22"/>
        <end position="1025"/>
    </location>
</feature>
<dbReference type="Pfam" id="PF13715">
    <property type="entry name" value="CarbopepD_reg_2"/>
    <property type="match status" value="1"/>
</dbReference>
<feature type="domain" description="TonB-dependent receptor plug" evidence="12">
    <location>
        <begin position="120"/>
        <end position="225"/>
    </location>
</feature>
<dbReference type="InterPro" id="IPR037066">
    <property type="entry name" value="Plug_dom_sf"/>
</dbReference>
<dbReference type="Gene3D" id="2.170.130.10">
    <property type="entry name" value="TonB-dependent receptor, plug domain"/>
    <property type="match status" value="1"/>
</dbReference>